<evidence type="ECO:0000313" key="9">
    <source>
        <dbReference type="Proteomes" id="UP000008144"/>
    </source>
</evidence>
<reference evidence="9" key="1">
    <citation type="journal article" date="2002" name="Science">
        <title>The draft genome of Ciona intestinalis: insights into chordate and vertebrate origins.</title>
        <authorList>
            <person name="Dehal P."/>
            <person name="Satou Y."/>
            <person name="Campbell R.K."/>
            <person name="Chapman J."/>
            <person name="Degnan B."/>
            <person name="De Tomaso A."/>
            <person name="Davidson B."/>
            <person name="Di Gregorio A."/>
            <person name="Gelpke M."/>
            <person name="Goodstein D.M."/>
            <person name="Harafuji N."/>
            <person name="Hastings K.E."/>
            <person name="Ho I."/>
            <person name="Hotta K."/>
            <person name="Huang W."/>
            <person name="Kawashima T."/>
            <person name="Lemaire P."/>
            <person name="Martinez D."/>
            <person name="Meinertzhagen I.A."/>
            <person name="Necula S."/>
            <person name="Nonaka M."/>
            <person name="Putnam N."/>
            <person name="Rash S."/>
            <person name="Saiga H."/>
            <person name="Satake M."/>
            <person name="Terry A."/>
            <person name="Yamada L."/>
            <person name="Wang H.G."/>
            <person name="Awazu S."/>
            <person name="Azumi K."/>
            <person name="Boore J."/>
            <person name="Branno M."/>
            <person name="Chin-Bow S."/>
            <person name="DeSantis R."/>
            <person name="Doyle S."/>
            <person name="Francino P."/>
            <person name="Keys D.N."/>
            <person name="Haga S."/>
            <person name="Hayashi H."/>
            <person name="Hino K."/>
            <person name="Imai K.S."/>
            <person name="Inaba K."/>
            <person name="Kano S."/>
            <person name="Kobayashi K."/>
            <person name="Kobayashi M."/>
            <person name="Lee B.I."/>
            <person name="Makabe K.W."/>
            <person name="Manohar C."/>
            <person name="Matassi G."/>
            <person name="Medina M."/>
            <person name="Mochizuki Y."/>
            <person name="Mount S."/>
            <person name="Morishita T."/>
            <person name="Miura S."/>
            <person name="Nakayama A."/>
            <person name="Nishizaka S."/>
            <person name="Nomoto H."/>
            <person name="Ohta F."/>
            <person name="Oishi K."/>
            <person name="Rigoutsos I."/>
            <person name="Sano M."/>
            <person name="Sasaki A."/>
            <person name="Sasakura Y."/>
            <person name="Shoguchi E."/>
            <person name="Shin-i T."/>
            <person name="Spagnuolo A."/>
            <person name="Stainier D."/>
            <person name="Suzuki M.M."/>
            <person name="Tassy O."/>
            <person name="Takatori N."/>
            <person name="Tokuoka M."/>
            <person name="Yagi K."/>
            <person name="Yoshizaki F."/>
            <person name="Wada S."/>
            <person name="Zhang C."/>
            <person name="Hyatt P.D."/>
            <person name="Larimer F."/>
            <person name="Detter C."/>
            <person name="Doggett N."/>
            <person name="Glavina T."/>
            <person name="Hawkins T."/>
            <person name="Richardson P."/>
            <person name="Lucas S."/>
            <person name="Kohara Y."/>
            <person name="Levine M."/>
            <person name="Satoh N."/>
            <person name="Rokhsar D.S."/>
        </authorList>
    </citation>
    <scope>NUCLEOTIDE SEQUENCE [LARGE SCALE GENOMIC DNA]</scope>
</reference>
<reference evidence="8" key="2">
    <citation type="journal article" date="2008" name="Genome Biol.">
        <title>Improved genome assembly and evidence-based global gene model set for the chordate Ciona intestinalis: new insight into intron and operon populations.</title>
        <authorList>
            <person name="Satou Y."/>
            <person name="Mineta K."/>
            <person name="Ogasawara M."/>
            <person name="Sasakura Y."/>
            <person name="Shoguchi E."/>
            <person name="Ueno K."/>
            <person name="Yamada L."/>
            <person name="Matsumoto J."/>
            <person name="Wasserscheid J."/>
            <person name="Dewar K."/>
            <person name="Wiley G.B."/>
            <person name="Macmil S.L."/>
            <person name="Roe B.A."/>
            <person name="Zeller R.W."/>
            <person name="Hastings K.E."/>
            <person name="Lemaire P."/>
            <person name="Lindquist E."/>
            <person name="Endo T."/>
            <person name="Hotta K."/>
            <person name="Inaba K."/>
        </authorList>
    </citation>
    <scope>NUCLEOTIDE SEQUENCE [LARGE SCALE GENOMIC DNA]</scope>
    <source>
        <strain evidence="8">wild type</strain>
    </source>
</reference>
<evidence type="ECO:0000256" key="4">
    <source>
        <dbReference type="ARBA" id="ARBA00018463"/>
    </source>
</evidence>
<dbReference type="GO" id="GO:0006612">
    <property type="term" value="P:protein targeting to membrane"/>
    <property type="evidence" value="ECO:0000318"/>
    <property type="project" value="GO_Central"/>
</dbReference>
<dbReference type="FunCoup" id="H2XQ66">
    <property type="interactions" value="632"/>
</dbReference>
<dbReference type="GeneID" id="100177849"/>
<accession>A0A1W2WIU5</accession>
<dbReference type="GeneTree" id="ENSGT00390000000134"/>
<reference evidence="8" key="3">
    <citation type="submission" date="2025-08" db="UniProtKB">
        <authorList>
            <consortium name="Ensembl"/>
        </authorList>
    </citation>
    <scope>IDENTIFICATION</scope>
</reference>
<protein>
    <recommendedName>
        <fullName evidence="4">Ras modification protein ERF4</fullName>
    </recommendedName>
</protein>
<evidence type="ECO:0000256" key="3">
    <source>
        <dbReference type="ARBA" id="ARBA00011396"/>
    </source>
</evidence>
<comment type="subcellular location">
    <subcellularLocation>
        <location evidence="1">Endoplasmic reticulum membrane</location>
        <topology evidence="1">Peripheral membrane protein</topology>
    </subcellularLocation>
</comment>
<name>H2XQ66_CIOIN</name>
<dbReference type="EMBL" id="EAAA01002706">
    <property type="status" value="NOT_ANNOTATED_CDS"/>
    <property type="molecule type" value="Genomic_DNA"/>
</dbReference>
<proteinExistence type="inferred from homology"/>
<reference evidence="8" key="4">
    <citation type="submission" date="2025-09" db="UniProtKB">
        <authorList>
            <consortium name="Ensembl"/>
        </authorList>
    </citation>
    <scope>IDENTIFICATION</scope>
</reference>
<evidence type="ECO:0000256" key="6">
    <source>
        <dbReference type="ARBA" id="ARBA00023136"/>
    </source>
</evidence>
<dbReference type="InterPro" id="IPR051371">
    <property type="entry name" value="Ras_palmitoyltransferase"/>
</dbReference>
<dbReference type="OrthoDB" id="2190159at2759"/>
<dbReference type="PANTHER" id="PTHR13254:SF0">
    <property type="entry name" value="GOLGIN SUBFAMILY A MEMBER 7_ERF4 DOMAIN-CONTAINING PROTEIN"/>
    <property type="match status" value="1"/>
</dbReference>
<dbReference type="AlphaFoldDB" id="H2XQ66"/>
<dbReference type="Proteomes" id="UP000008144">
    <property type="component" value="Chromosome 8"/>
</dbReference>
<evidence type="ECO:0000259" key="7">
    <source>
        <dbReference type="Pfam" id="PF10256"/>
    </source>
</evidence>
<keyword evidence="6" id="KW-0472">Membrane</keyword>
<evidence type="ECO:0000256" key="2">
    <source>
        <dbReference type="ARBA" id="ARBA00007732"/>
    </source>
</evidence>
<sequence length="132" mass="15544">MQSADELQVRKRIYLQRDFSNGMAVRFQTRFPSELDGRVNPEEFSQTISVLNEKYRQAEEISFSTYCEGCLACLTGYLLLLCINTHYKKVLKEISKYIEDQNNTIYWPKRILIKDPFESGLRSIEIVIFDEN</sequence>
<dbReference type="InParanoid" id="H2XQ66"/>
<comment type="similarity">
    <text evidence="2">Belongs to the ERF4 family.</text>
</comment>
<comment type="subunit">
    <text evidence="3">Interacts with ERF2.</text>
</comment>
<dbReference type="Ensembl" id="ENSCINT00000035061.1">
    <property type="protein sequence ID" value="ENSCINP00000031800.1"/>
    <property type="gene ID" value="ENSCING00000025107.1"/>
</dbReference>
<evidence type="ECO:0000256" key="1">
    <source>
        <dbReference type="ARBA" id="ARBA00004406"/>
    </source>
</evidence>
<keyword evidence="5" id="KW-0256">Endoplasmic reticulum</keyword>
<keyword evidence="9" id="KW-1185">Reference proteome</keyword>
<gene>
    <name evidence="8" type="primary">LOC100177849</name>
</gene>
<dbReference type="GO" id="GO:0005789">
    <property type="term" value="C:endoplasmic reticulum membrane"/>
    <property type="evidence" value="ECO:0007669"/>
    <property type="project" value="UniProtKB-SubCell"/>
</dbReference>
<dbReference type="GO" id="GO:0002178">
    <property type="term" value="C:palmitoyltransferase complex"/>
    <property type="evidence" value="ECO:0000318"/>
    <property type="project" value="GO_Central"/>
</dbReference>
<evidence type="ECO:0000256" key="5">
    <source>
        <dbReference type="ARBA" id="ARBA00022824"/>
    </source>
</evidence>
<dbReference type="InterPro" id="IPR019383">
    <property type="entry name" value="Golgin_A_7/ERF4"/>
</dbReference>
<feature type="domain" description="Golgin subfamily A member 7/ERF4" evidence="7">
    <location>
        <begin position="13"/>
        <end position="125"/>
    </location>
</feature>
<dbReference type="PANTHER" id="PTHR13254">
    <property type="entry name" value="GOLGI AUTOANTIGEN, GOLGIN SUBFAMILY A, 7"/>
    <property type="match status" value="1"/>
</dbReference>
<dbReference type="STRING" id="7719.ENSCINP00000031800"/>
<dbReference type="RefSeq" id="XP_002131890.1">
    <property type="nucleotide sequence ID" value="XM_002131854.4"/>
</dbReference>
<organism evidence="8 9">
    <name type="scientific">Ciona intestinalis</name>
    <name type="common">Transparent sea squirt</name>
    <name type="synonym">Ascidia intestinalis</name>
    <dbReference type="NCBI Taxonomy" id="7719"/>
    <lineage>
        <taxon>Eukaryota</taxon>
        <taxon>Metazoa</taxon>
        <taxon>Chordata</taxon>
        <taxon>Tunicata</taxon>
        <taxon>Ascidiacea</taxon>
        <taxon>Phlebobranchia</taxon>
        <taxon>Cionidae</taxon>
        <taxon>Ciona</taxon>
    </lineage>
</organism>
<dbReference type="HOGENOM" id="CLU_130071_0_1_1"/>
<evidence type="ECO:0000313" key="8">
    <source>
        <dbReference type="Ensembl" id="ENSCINP00000031800.1"/>
    </source>
</evidence>
<dbReference type="KEGG" id="cin:100177849"/>
<dbReference type="Pfam" id="PF10256">
    <property type="entry name" value="Erf4"/>
    <property type="match status" value="1"/>
</dbReference>
<accession>H2XQ66</accession>
<dbReference type="OMA" id="WENTITR"/>